<dbReference type="PANTHER" id="PTHR45947:SF3">
    <property type="entry name" value="SULFOQUINOVOSYL TRANSFERASE SQD2"/>
    <property type="match status" value="1"/>
</dbReference>
<keyword evidence="4" id="KW-1185">Reference proteome</keyword>
<dbReference type="GO" id="GO:0016758">
    <property type="term" value="F:hexosyltransferase activity"/>
    <property type="evidence" value="ECO:0007669"/>
    <property type="project" value="TreeGrafter"/>
</dbReference>
<dbReference type="InterPro" id="IPR050194">
    <property type="entry name" value="Glycosyltransferase_grp1"/>
</dbReference>
<gene>
    <name evidence="3" type="ORF">N177_1821</name>
</gene>
<organism evidence="3 4">
    <name type="scientific">Lutibaculum baratangense AMV1</name>
    <dbReference type="NCBI Taxonomy" id="631454"/>
    <lineage>
        <taxon>Bacteria</taxon>
        <taxon>Pseudomonadati</taxon>
        <taxon>Pseudomonadota</taxon>
        <taxon>Alphaproteobacteria</taxon>
        <taxon>Hyphomicrobiales</taxon>
        <taxon>Tepidamorphaceae</taxon>
        <taxon>Lutibaculum</taxon>
    </lineage>
</organism>
<evidence type="ECO:0000259" key="2">
    <source>
        <dbReference type="Pfam" id="PF13439"/>
    </source>
</evidence>
<dbReference type="Pfam" id="PF13439">
    <property type="entry name" value="Glyco_transf_4"/>
    <property type="match status" value="1"/>
</dbReference>
<accession>V4RJ06</accession>
<proteinExistence type="predicted"/>
<evidence type="ECO:0000313" key="4">
    <source>
        <dbReference type="Proteomes" id="UP000017819"/>
    </source>
</evidence>
<dbReference type="Gene3D" id="3.40.50.2000">
    <property type="entry name" value="Glycogen Phosphorylase B"/>
    <property type="match status" value="2"/>
</dbReference>
<keyword evidence="3" id="KW-0808">Transferase</keyword>
<dbReference type="SUPFAM" id="SSF53756">
    <property type="entry name" value="UDP-Glycosyltransferase/glycogen phosphorylase"/>
    <property type="match status" value="1"/>
</dbReference>
<dbReference type="AlphaFoldDB" id="V4RJ06"/>
<dbReference type="eggNOG" id="COG0438">
    <property type="taxonomic scope" value="Bacteria"/>
</dbReference>
<evidence type="ECO:0000259" key="1">
    <source>
        <dbReference type="Pfam" id="PF00534"/>
    </source>
</evidence>
<protein>
    <submittedName>
        <fullName evidence="3">Glycosyltransferase</fullName>
    </submittedName>
</protein>
<dbReference type="Proteomes" id="UP000017819">
    <property type="component" value="Unassembled WGS sequence"/>
</dbReference>
<dbReference type="CDD" id="cd03801">
    <property type="entry name" value="GT4_PimA-like"/>
    <property type="match status" value="1"/>
</dbReference>
<dbReference type="STRING" id="631454.N177_1821"/>
<dbReference type="Pfam" id="PF00534">
    <property type="entry name" value="Glycos_transf_1"/>
    <property type="match status" value="1"/>
</dbReference>
<comment type="caution">
    <text evidence="3">The sequence shown here is derived from an EMBL/GenBank/DDBJ whole genome shotgun (WGS) entry which is preliminary data.</text>
</comment>
<dbReference type="InterPro" id="IPR028098">
    <property type="entry name" value="Glyco_trans_4-like_N"/>
</dbReference>
<dbReference type="EMBL" id="AWXZ01000023">
    <property type="protein sequence ID" value="ESR25304.1"/>
    <property type="molecule type" value="Genomic_DNA"/>
</dbReference>
<reference evidence="3 4" key="1">
    <citation type="journal article" date="2014" name="Genome Announc.">
        <title>Draft Genome Sequence of Lutibaculum baratangense Strain AMV1T, Isolated from a Mud Volcano in Andamans, India.</title>
        <authorList>
            <person name="Singh A."/>
            <person name="Sreenivas A."/>
            <person name="Sathyanarayana Reddy G."/>
            <person name="Pinnaka A.K."/>
            <person name="Shivaji S."/>
        </authorList>
    </citation>
    <scope>NUCLEOTIDE SEQUENCE [LARGE SCALE GENOMIC DNA]</scope>
    <source>
        <strain evidence="3 4">AMV1</strain>
    </source>
</reference>
<dbReference type="InterPro" id="IPR001296">
    <property type="entry name" value="Glyco_trans_1"/>
</dbReference>
<evidence type="ECO:0000313" key="3">
    <source>
        <dbReference type="EMBL" id="ESR25304.1"/>
    </source>
</evidence>
<sequence length="372" mass="39780">MSQAFKPPVGRVLLTTDAVGGVWQYALDLARFYCRHGVEVVLAVLGPEPSQDKRTEAGLVGGLDLRVTGLPLEWMGPSPNELTEAARELSRLATDSGADIAHVSNPALIAGAGWTVPVVATLHSCVGTWWQAMRPDEPMPDDFRWRVDRIGAGLAAATLATAPSGAFAGDAARIYRGVDFRVIHNGRDGTAFSRLDMPRIGAFTSGRLWDEAKNVRVIDLAAREFGLPIFAAGPLEGPHGVAQLFPHLQVLGPLPNVKVRQRLATTAVYVSTAFYEPFGLGVLEAAQSGCALVLSDIGSFRELWGGAALFVDPHQPGAVAEALNTLSRDEKMRRKLATAAQERAGRYTTKRMAMQTLAAYAEAMGERQAGAA</sequence>
<feature type="domain" description="Glycosyltransferase subfamily 4-like N-terminal" evidence="2">
    <location>
        <begin position="19"/>
        <end position="188"/>
    </location>
</feature>
<dbReference type="PATRIC" id="fig|631454.5.peg.1800"/>
<dbReference type="PANTHER" id="PTHR45947">
    <property type="entry name" value="SULFOQUINOVOSYL TRANSFERASE SQD2"/>
    <property type="match status" value="1"/>
</dbReference>
<feature type="domain" description="Glycosyl transferase family 1" evidence="1">
    <location>
        <begin position="246"/>
        <end position="343"/>
    </location>
</feature>
<name>V4RJ06_9HYPH</name>